<evidence type="ECO:0000313" key="3">
    <source>
        <dbReference type="Proteomes" id="UP000024837"/>
    </source>
</evidence>
<dbReference type="EMBL" id="KI966424">
    <property type="protein sequence ID" value="EWC45815.1"/>
    <property type="molecule type" value="Genomic_DNA"/>
</dbReference>
<dbReference type="AlphaFoldDB" id="W7I9T5"/>
<evidence type="ECO:0000256" key="1">
    <source>
        <dbReference type="SAM" id="MobiDB-lite"/>
    </source>
</evidence>
<gene>
    <name evidence="2" type="ORF">DRE_05152</name>
</gene>
<dbReference type="OrthoDB" id="10461254at2759"/>
<dbReference type="HOGENOM" id="CLU_776187_0_0_1"/>
<evidence type="ECO:0000313" key="2">
    <source>
        <dbReference type="EMBL" id="EWC45815.1"/>
    </source>
</evidence>
<feature type="region of interest" description="Disordered" evidence="1">
    <location>
        <begin position="1"/>
        <end position="264"/>
    </location>
</feature>
<sequence length="357" mass="38545">MTPDDSKPAAGASQNERNGHLPATRSSSRLSTKPPLQVDTEAAQNLNSNSPLTSDADQSLNPSKKRKLNGPVSPPWKSAAAQTPSSFIDDSGRKRSMRMMAPPPTPVTPAKDGRRTRANSTTAAKHTPDTDSARSKIKQPRPGTRTSPRSKQQTPSLASKSPSTKHHPRANGKPGPSASSRSPATAKPIHTRTPVTSPAQKKLGRRKSQDAHSAASSVPRRRSARHGTISAAELNDDAEAGEEDDADAAMRDAPENLDEDDYDSSKRISWRLKFSRKVKPPLFCNIGNMALPRKHASLRAFFEAEDNDPEYLKQTQDAAELEAARRTKLEEAYEAGLLRPENLQAPSRTAATAVGPP</sequence>
<feature type="compositionally biased region" description="Acidic residues" evidence="1">
    <location>
        <begin position="234"/>
        <end position="247"/>
    </location>
</feature>
<accession>W7I9T5</accession>
<name>W7I9T5_9PEZI</name>
<dbReference type="Proteomes" id="UP000024837">
    <property type="component" value="Unassembled WGS sequence"/>
</dbReference>
<reference evidence="2 3" key="1">
    <citation type="submission" date="2013-05" db="EMBL/GenBank/DDBJ databases">
        <title>Drechslerella stenobrocha genome reveals carnivorous origination and mechanical trapping mechanism of predatory fungi.</title>
        <authorList>
            <person name="Liu X."/>
            <person name="Zhang W."/>
            <person name="Liu K."/>
        </authorList>
    </citation>
    <scope>NUCLEOTIDE SEQUENCE [LARGE SCALE GENOMIC DNA]</scope>
    <source>
        <strain evidence="2 3">248</strain>
    </source>
</reference>
<proteinExistence type="predicted"/>
<protein>
    <submittedName>
        <fullName evidence="2">Uncharacterized protein</fullName>
    </submittedName>
</protein>
<feature type="compositionally biased region" description="Polar residues" evidence="1">
    <location>
        <begin position="42"/>
        <end position="62"/>
    </location>
</feature>
<feature type="compositionally biased region" description="Polar residues" evidence="1">
    <location>
        <begin position="144"/>
        <end position="162"/>
    </location>
</feature>
<organism evidence="2 3">
    <name type="scientific">Drechslerella stenobrocha 248</name>
    <dbReference type="NCBI Taxonomy" id="1043628"/>
    <lineage>
        <taxon>Eukaryota</taxon>
        <taxon>Fungi</taxon>
        <taxon>Dikarya</taxon>
        <taxon>Ascomycota</taxon>
        <taxon>Pezizomycotina</taxon>
        <taxon>Orbiliomycetes</taxon>
        <taxon>Orbiliales</taxon>
        <taxon>Orbiliaceae</taxon>
        <taxon>Drechslerella</taxon>
    </lineage>
</organism>
<keyword evidence="3" id="KW-1185">Reference proteome</keyword>